<name>A0A1I4JMZ1_9BACI</name>
<dbReference type="InterPro" id="IPR036873">
    <property type="entry name" value="Rhodanese-like_dom_sf"/>
</dbReference>
<dbReference type="SUPFAM" id="SSF52821">
    <property type="entry name" value="Rhodanese/Cell cycle control phosphatase"/>
    <property type="match status" value="1"/>
</dbReference>
<reference evidence="3 4" key="1">
    <citation type="submission" date="2016-10" db="EMBL/GenBank/DDBJ databases">
        <authorList>
            <person name="de Groot N.N."/>
        </authorList>
    </citation>
    <scope>NUCLEOTIDE SEQUENCE [LARGE SCALE GENOMIC DNA]</scope>
    <source>
        <strain evidence="3 4">CGMCC 1.6134</strain>
    </source>
</reference>
<evidence type="ECO:0000259" key="2">
    <source>
        <dbReference type="PROSITE" id="PS50206"/>
    </source>
</evidence>
<keyword evidence="1" id="KW-0812">Transmembrane</keyword>
<accession>A0A1I4JMZ1</accession>
<sequence>MTLTWILWGILLVILIVLLFRRFKKPGFLTELTQEEFIKGYRKAQLLDVREPREYNGGHILGARNLPLSQLKQRINEIRDDQPVYLYCQSGARSRQAARIIRKKAGTNDIYQLKKGFKKWTGKVKKK</sequence>
<dbReference type="Proteomes" id="UP000199668">
    <property type="component" value="Unassembled WGS sequence"/>
</dbReference>
<organism evidence="3 4">
    <name type="scientific">Salibacterium qingdaonense</name>
    <dbReference type="NCBI Taxonomy" id="266892"/>
    <lineage>
        <taxon>Bacteria</taxon>
        <taxon>Bacillati</taxon>
        <taxon>Bacillota</taxon>
        <taxon>Bacilli</taxon>
        <taxon>Bacillales</taxon>
        <taxon>Bacillaceae</taxon>
    </lineage>
</organism>
<keyword evidence="1" id="KW-1133">Transmembrane helix</keyword>
<dbReference type="RefSeq" id="WP_090925805.1">
    <property type="nucleotide sequence ID" value="NZ_FOTY01000003.1"/>
</dbReference>
<dbReference type="PROSITE" id="PS50206">
    <property type="entry name" value="RHODANESE_3"/>
    <property type="match status" value="1"/>
</dbReference>
<feature type="transmembrane region" description="Helical" evidence="1">
    <location>
        <begin position="6"/>
        <end position="23"/>
    </location>
</feature>
<evidence type="ECO:0000313" key="4">
    <source>
        <dbReference type="Proteomes" id="UP000199668"/>
    </source>
</evidence>
<dbReference type="InterPro" id="IPR050229">
    <property type="entry name" value="GlpE_sulfurtransferase"/>
</dbReference>
<evidence type="ECO:0000256" key="1">
    <source>
        <dbReference type="SAM" id="Phobius"/>
    </source>
</evidence>
<dbReference type="SMART" id="SM00450">
    <property type="entry name" value="RHOD"/>
    <property type="match status" value="1"/>
</dbReference>
<keyword evidence="3" id="KW-0808">Transferase</keyword>
<dbReference type="OrthoDB" id="9808735at2"/>
<dbReference type="AlphaFoldDB" id="A0A1I4JMZ1"/>
<dbReference type="EMBL" id="FOTY01000003">
    <property type="protein sequence ID" value="SFL67920.1"/>
    <property type="molecule type" value="Genomic_DNA"/>
</dbReference>
<keyword evidence="1" id="KW-0472">Membrane</keyword>
<gene>
    <name evidence="3" type="ORF">SAMN04488054_103257</name>
</gene>
<protein>
    <submittedName>
        <fullName evidence="3">Rhodanese-related sulfurtransferase</fullName>
    </submittedName>
</protein>
<proteinExistence type="predicted"/>
<dbReference type="InterPro" id="IPR001763">
    <property type="entry name" value="Rhodanese-like_dom"/>
</dbReference>
<keyword evidence="4" id="KW-1185">Reference proteome</keyword>
<dbReference type="GO" id="GO:0016740">
    <property type="term" value="F:transferase activity"/>
    <property type="evidence" value="ECO:0007669"/>
    <property type="project" value="UniProtKB-KW"/>
</dbReference>
<evidence type="ECO:0000313" key="3">
    <source>
        <dbReference type="EMBL" id="SFL67920.1"/>
    </source>
</evidence>
<dbReference type="Gene3D" id="3.40.250.10">
    <property type="entry name" value="Rhodanese-like domain"/>
    <property type="match status" value="1"/>
</dbReference>
<dbReference type="PANTHER" id="PTHR43031">
    <property type="entry name" value="FAD-DEPENDENT OXIDOREDUCTASE"/>
    <property type="match status" value="1"/>
</dbReference>
<feature type="domain" description="Rhodanese" evidence="2">
    <location>
        <begin position="40"/>
        <end position="125"/>
    </location>
</feature>
<dbReference type="STRING" id="266892.SAMN04488054_103257"/>
<dbReference type="Pfam" id="PF00581">
    <property type="entry name" value="Rhodanese"/>
    <property type="match status" value="1"/>
</dbReference>
<dbReference type="PANTHER" id="PTHR43031:SF18">
    <property type="entry name" value="RHODANESE-RELATED SULFURTRANSFERASES"/>
    <property type="match status" value="1"/>
</dbReference>
<dbReference type="CDD" id="cd00158">
    <property type="entry name" value="RHOD"/>
    <property type="match status" value="1"/>
</dbReference>